<dbReference type="Proteomes" id="UP001176941">
    <property type="component" value="Chromosome 4"/>
</dbReference>
<evidence type="ECO:0000313" key="3">
    <source>
        <dbReference type="Proteomes" id="UP001176941"/>
    </source>
</evidence>
<protein>
    <submittedName>
        <fullName evidence="2">Uncharacterized protein</fullName>
    </submittedName>
</protein>
<dbReference type="EMBL" id="OX459940">
    <property type="protein sequence ID" value="CAI9175092.1"/>
    <property type="molecule type" value="Genomic_DNA"/>
</dbReference>
<organism evidence="2 3">
    <name type="scientific">Rangifer tarandus platyrhynchus</name>
    <name type="common">Svalbard reindeer</name>
    <dbReference type="NCBI Taxonomy" id="3082113"/>
    <lineage>
        <taxon>Eukaryota</taxon>
        <taxon>Metazoa</taxon>
        <taxon>Chordata</taxon>
        <taxon>Craniata</taxon>
        <taxon>Vertebrata</taxon>
        <taxon>Euteleostomi</taxon>
        <taxon>Mammalia</taxon>
        <taxon>Eutheria</taxon>
        <taxon>Laurasiatheria</taxon>
        <taxon>Artiodactyla</taxon>
        <taxon>Ruminantia</taxon>
        <taxon>Pecora</taxon>
        <taxon>Cervidae</taxon>
        <taxon>Odocoileinae</taxon>
        <taxon>Rangifer</taxon>
    </lineage>
</organism>
<accession>A0ABN8ZQP0</accession>
<proteinExistence type="predicted"/>
<sequence>MVSWDLETPNGAATVPGGALWDRSHQRALLEGGVRNRNNKGKHIFHQGGWTSASLRSPLASPSEPASSCSTPAPHHPRPPAKGKVRLRAAWHLSAPEPGPQGSGHTRHCPRGLPGSWLRLGLGDTIGGPSWEQRP</sequence>
<feature type="region of interest" description="Disordered" evidence="1">
    <location>
        <begin position="35"/>
        <end position="135"/>
    </location>
</feature>
<name>A0ABN8ZQP0_RANTA</name>
<evidence type="ECO:0000313" key="2">
    <source>
        <dbReference type="EMBL" id="CAI9175092.1"/>
    </source>
</evidence>
<evidence type="ECO:0000256" key="1">
    <source>
        <dbReference type="SAM" id="MobiDB-lite"/>
    </source>
</evidence>
<gene>
    <name evidence="2" type="ORF">MRATA1EN1_LOCUS24054</name>
</gene>
<feature type="compositionally biased region" description="Low complexity" evidence="1">
    <location>
        <begin position="52"/>
        <end position="73"/>
    </location>
</feature>
<feature type="compositionally biased region" description="Basic residues" evidence="1">
    <location>
        <begin position="75"/>
        <end position="89"/>
    </location>
</feature>
<reference evidence="2" key="1">
    <citation type="submission" date="2023-04" db="EMBL/GenBank/DDBJ databases">
        <authorList>
            <consortium name="ELIXIR-Norway"/>
        </authorList>
    </citation>
    <scope>NUCLEOTIDE SEQUENCE [LARGE SCALE GENOMIC DNA]</scope>
</reference>
<keyword evidence="3" id="KW-1185">Reference proteome</keyword>